<feature type="compositionally biased region" description="Gly residues" evidence="2">
    <location>
        <begin position="1799"/>
        <end position="1811"/>
    </location>
</feature>
<feature type="region of interest" description="Disordered" evidence="2">
    <location>
        <begin position="1"/>
        <end position="84"/>
    </location>
</feature>
<comment type="caution">
    <text evidence="3">The sequence shown here is derived from an EMBL/GenBank/DDBJ whole genome shotgun (WGS) entry which is preliminary data.</text>
</comment>
<dbReference type="PANTHER" id="PTHR39867:SF1">
    <property type="entry name" value="HELICASE ATP-BINDING DOMAIN-CONTAINING PROTEIN"/>
    <property type="match status" value="1"/>
</dbReference>
<keyword evidence="1" id="KW-0175">Coiled coil</keyword>
<keyword evidence="4" id="KW-1185">Reference proteome</keyword>
<protein>
    <submittedName>
        <fullName evidence="3">Uncharacterized protein</fullName>
    </submittedName>
</protein>
<name>A0A9W7EK49_9STRA</name>
<evidence type="ECO:0000313" key="4">
    <source>
        <dbReference type="Proteomes" id="UP001165160"/>
    </source>
</evidence>
<dbReference type="Proteomes" id="UP001165160">
    <property type="component" value="Unassembled WGS sequence"/>
</dbReference>
<feature type="region of interest" description="Disordered" evidence="2">
    <location>
        <begin position="653"/>
        <end position="672"/>
    </location>
</feature>
<feature type="coiled-coil region" evidence="1">
    <location>
        <begin position="565"/>
        <end position="637"/>
    </location>
</feature>
<evidence type="ECO:0000256" key="2">
    <source>
        <dbReference type="SAM" id="MobiDB-lite"/>
    </source>
</evidence>
<feature type="compositionally biased region" description="Polar residues" evidence="2">
    <location>
        <begin position="1"/>
        <end position="55"/>
    </location>
</feature>
<accession>A0A9W7EK49</accession>
<feature type="compositionally biased region" description="Acidic residues" evidence="2">
    <location>
        <begin position="341"/>
        <end position="357"/>
    </location>
</feature>
<evidence type="ECO:0000313" key="3">
    <source>
        <dbReference type="EMBL" id="GMH83839.1"/>
    </source>
</evidence>
<feature type="region of interest" description="Disordered" evidence="2">
    <location>
        <begin position="1798"/>
        <end position="1849"/>
    </location>
</feature>
<proteinExistence type="predicted"/>
<evidence type="ECO:0000256" key="1">
    <source>
        <dbReference type="SAM" id="Coils"/>
    </source>
</evidence>
<gene>
    <name evidence="3" type="ORF">TrVE_jg3533</name>
</gene>
<feature type="compositionally biased region" description="Acidic residues" evidence="2">
    <location>
        <begin position="655"/>
        <end position="664"/>
    </location>
</feature>
<sequence>MPTSPPNNKSQTHTSSQLSNSHDFNFSVQPSLNFSRMASTASSQRLNSRTSTAASKTRKKLGNSNKGPSKASARPNTTTGVNTRKLNLNSGATKKVFTSSMSRESLESKKLNSYGSFEFDLHAINSRLNAPQTPASEFETGYVPNFDLTSEISNSTQRKTAFASLAASTGEPPDTYKYTAAQTENPMKRTTPPPTTLHPDAALSKAEVDDLMNSAVKRPGGNFQFLARTQRSSEFPTMRQQISELEAEWARAMSVLSSETTVNPTNPLESDLNGIEGAVDREFKVRMAMWAAVEAGKIYDSRERDEERKRRELTEEGIVPEPEKQESLGRLGLTDSLMPPTEEDALPAADSDGDDESLDKFDPSASVSSSKASIRPKSANLTFRKNSSAPPTTLIPPTLSAFLTSCCSLTSQKTAHSREILAKSIYEHKWCDLICDNLASQVGTACMEHGRLLRDLRQRYANSFQAASRLHSDTLWQLDSVIAGLIRCWRRLEEAEGLWLEHEIKLREEADGRISAIQKQADVEYQETVKVRSNATKEVERISNTLKTLNGIFKDMQNDKINITMNDLNSTVMSQNKEVRNLTEKNKEIKTAKDELLRERIKTALANKEIEQLKAQVEEQAAQLAKKDAEIESLTEEEYQRRVEVEKLKAKLEANDDTSDEEDNTAANGGTGGVGVKSTMYMARITEKGEVIWKQPMGDVENVAEEFDRAKPNHRLLCHSYRLMLPNIGAGNRPPRNLFWVRRCMRAILHSKTMDDSSLSNREESKTRFPELVYSWFEPDSGFIKKISDEEELKDIYSRANADRWGLYYGVKHLSVDDAEAHLFFTFLDEAKGEDYITFFLFCMQCVEGISGELLRKQFGICQHGIGGYCTSFTRLQEQVFAENLLLSSPTEDCDGDFYGCGGAQVIWVPLHVVEKACEICLAASTPEIIQGAIETTRDLSMDTTDRVAPEDAESYCVPQFENLEEASIMTDETSLDSIGEAKKKEVEVAEHLKPKCVNFFLWLRHMMDVYEKEAAHRRAAVRLMFETANTGALTSDVPHGGDESGSIAMAAHADEEKYIDLPQFLAIARTVYPYISTSEAAAIFRESYNVLFPPSKHHKPPPPGINFSAFLQAAEIRQLFSKSLMVPMFLGAEQTNQLDDDVAQRLRSLIHMHSEQLHPTVTEIKQGLPERAQAKVEALLGEIRSGLFDEFAIAGGGNKVMRPFAAYRRLLSFLLHLRFVRHEKGDGFILKGHGEEFDVSKSKRSLSVDQSVNVIEKLGGKELVNKLLDPNDHSTYKTIGNEVIKILDQRKVMAQSQNELDYLREIIMDFRPNRRIQALKLIKEGTACVRLQRCWHRKMDKEVGPPLSLRKLMRPGYIRGEGMVRTRRVNRTIGWTQGMVAELFSTYIHVMHHSSKMCQNPPSLATVVYRFFLCRWGCVSLAERDLHDLYLNVRNVAQRVPRCRLFAAFTNCSLRGSATDRAMCEDFGTDVEAMHFYLRSILMVHSVHDKVAKAQAKKLNNAYNPSTFFLLFPTTQKDARGMHKWLVPSVVVTQCTKQLFQAIYDRGDDADGKKSYMKLLHQIEDLATGGERLVDVDEWSWIVLCHWAGIKSRRKGIAYGHGDEVKHGEESRHAFSSMTKLRTKSVEVCVGSKEEDDGGEVVVQEEGKPPRRVSMRQQMIKRDSRIVVPAGEKEEATDDHHAHRQELFTDTKMYQEVLEVTRTERLRPAEAVSRSVHKHMMGDINLPLPLDKLPATDGEQLGRQLLTAWAGFKRPMKFLMEELKDHEEGDEEVKEVEEATAELEYFEELVKKLDEMISGGGGGGGGGGVGVTPPEGSDGGDEGAAHTPSKDASQGVPRPSTSSGDTRKGMLLDLGVKAWALLRHLCDKVKQVYVHEAVHTQPELIGTSKDPLMCLDHPLKDNWSVGRRPSLGG</sequence>
<organism evidence="3 4">
    <name type="scientific">Triparma verrucosa</name>
    <dbReference type="NCBI Taxonomy" id="1606542"/>
    <lineage>
        <taxon>Eukaryota</taxon>
        <taxon>Sar</taxon>
        <taxon>Stramenopiles</taxon>
        <taxon>Ochrophyta</taxon>
        <taxon>Bolidophyceae</taxon>
        <taxon>Parmales</taxon>
        <taxon>Triparmaceae</taxon>
        <taxon>Triparma</taxon>
    </lineage>
</organism>
<feature type="compositionally biased region" description="Polar residues" evidence="2">
    <location>
        <begin position="74"/>
        <end position="84"/>
    </location>
</feature>
<feature type="compositionally biased region" description="Low complexity" evidence="2">
    <location>
        <begin position="363"/>
        <end position="373"/>
    </location>
</feature>
<dbReference type="PANTHER" id="PTHR39867">
    <property type="entry name" value="HELICASE ATP-BINDING DOMAIN-CONTAINING PROTEIN"/>
    <property type="match status" value="1"/>
</dbReference>
<feature type="region of interest" description="Disordered" evidence="2">
    <location>
        <begin position="302"/>
        <end position="373"/>
    </location>
</feature>
<reference evidence="4" key="1">
    <citation type="journal article" date="2023" name="Commun. Biol.">
        <title>Genome analysis of Parmales, the sister group of diatoms, reveals the evolutionary specialization of diatoms from phago-mixotrophs to photoautotrophs.</title>
        <authorList>
            <person name="Ban H."/>
            <person name="Sato S."/>
            <person name="Yoshikawa S."/>
            <person name="Yamada K."/>
            <person name="Nakamura Y."/>
            <person name="Ichinomiya M."/>
            <person name="Sato N."/>
            <person name="Blanc-Mathieu R."/>
            <person name="Endo H."/>
            <person name="Kuwata A."/>
            <person name="Ogata H."/>
        </authorList>
    </citation>
    <scope>NUCLEOTIDE SEQUENCE [LARGE SCALE GENOMIC DNA]</scope>
    <source>
        <strain evidence="4">NIES 3699</strain>
    </source>
</reference>
<dbReference type="EMBL" id="BRXX01000030">
    <property type="protein sequence ID" value="GMH83839.1"/>
    <property type="molecule type" value="Genomic_DNA"/>
</dbReference>
<feature type="compositionally biased region" description="Basic and acidic residues" evidence="2">
    <location>
        <begin position="302"/>
        <end position="314"/>
    </location>
</feature>